<dbReference type="AlphaFoldDB" id="A0AAD8CB97"/>
<evidence type="ECO:0000256" key="1">
    <source>
        <dbReference type="SAM" id="MobiDB-lite"/>
    </source>
</evidence>
<keyword evidence="3" id="KW-1185">Reference proteome</keyword>
<dbReference type="Proteomes" id="UP001233172">
    <property type="component" value="Unassembled WGS sequence"/>
</dbReference>
<evidence type="ECO:0000313" key="2">
    <source>
        <dbReference type="EMBL" id="KAK0069642.1"/>
    </source>
</evidence>
<reference evidence="2" key="1">
    <citation type="journal article" date="2023" name="PLoS Negl. Trop. Dis.">
        <title>A genome sequence for Biomphalaria pfeifferi, the major vector snail for the human-infecting parasite Schistosoma mansoni.</title>
        <authorList>
            <person name="Bu L."/>
            <person name="Lu L."/>
            <person name="Laidemitt M.R."/>
            <person name="Zhang S.M."/>
            <person name="Mutuku M."/>
            <person name="Mkoji G."/>
            <person name="Steinauer M."/>
            <person name="Loker E.S."/>
        </authorList>
    </citation>
    <scope>NUCLEOTIDE SEQUENCE</scope>
    <source>
        <strain evidence="2">KasaAsao</strain>
    </source>
</reference>
<accession>A0AAD8CB97</accession>
<protein>
    <submittedName>
        <fullName evidence="2">Uncharacterized protein</fullName>
    </submittedName>
</protein>
<dbReference type="EMBL" id="JASAOG010000002">
    <property type="protein sequence ID" value="KAK0069642.1"/>
    <property type="molecule type" value="Genomic_DNA"/>
</dbReference>
<feature type="region of interest" description="Disordered" evidence="1">
    <location>
        <begin position="237"/>
        <end position="256"/>
    </location>
</feature>
<reference evidence="2" key="2">
    <citation type="submission" date="2023-04" db="EMBL/GenBank/DDBJ databases">
        <authorList>
            <person name="Bu L."/>
            <person name="Lu L."/>
            <person name="Laidemitt M.R."/>
            <person name="Zhang S.M."/>
            <person name="Mutuku M."/>
            <person name="Mkoji G."/>
            <person name="Steinauer M."/>
            <person name="Loker E.S."/>
        </authorList>
    </citation>
    <scope>NUCLEOTIDE SEQUENCE</scope>
    <source>
        <strain evidence="2">KasaAsao</strain>
        <tissue evidence="2">Whole Snail</tissue>
    </source>
</reference>
<gene>
    <name evidence="2" type="ORF">Bpfe_000819</name>
</gene>
<comment type="caution">
    <text evidence="2">The sequence shown here is derived from an EMBL/GenBank/DDBJ whole genome shotgun (WGS) entry which is preliminary data.</text>
</comment>
<name>A0AAD8CB97_BIOPF</name>
<evidence type="ECO:0000313" key="3">
    <source>
        <dbReference type="Proteomes" id="UP001233172"/>
    </source>
</evidence>
<organism evidence="2 3">
    <name type="scientific">Biomphalaria pfeifferi</name>
    <name type="common">Bloodfluke planorb</name>
    <name type="synonym">Freshwater snail</name>
    <dbReference type="NCBI Taxonomy" id="112525"/>
    <lineage>
        <taxon>Eukaryota</taxon>
        <taxon>Metazoa</taxon>
        <taxon>Spiralia</taxon>
        <taxon>Lophotrochozoa</taxon>
        <taxon>Mollusca</taxon>
        <taxon>Gastropoda</taxon>
        <taxon>Heterobranchia</taxon>
        <taxon>Euthyneura</taxon>
        <taxon>Panpulmonata</taxon>
        <taxon>Hygrophila</taxon>
        <taxon>Lymnaeoidea</taxon>
        <taxon>Planorbidae</taxon>
        <taxon>Biomphalaria</taxon>
    </lineage>
</organism>
<sequence>MQNGLICFPGPRAQQTMFCTDDDESNLKATVVHPNEVLDIDVSPGVKTPPSSLFSGAADQPKNENKAKYKERKSIRLTTPIKTIAMKRGDPFLPSVFSDENPIADYTIKKNSRKKPSDCKCKGFGYNVSPSSLLPEEMRQQWGVGMFGKPTLIKTNSVTPACTTNNHVVIAPSSKECELKCNQVNINRNGTGCSSSKCVLRCKNCREDPCLCTDINRSIEGFRIPDNTDRKRQKNIAKNNGSLKSKDINKSPNPVVLTGNSNSTTLIKRIPCYNSKENINIISTSNFHRTPMEPPSSHNVSIAESVSFKGVLATSFVGARPINLAETQTSSLKGYRREDTTLSQRARHRHHPFPTRRILANISPSPILTSSNISGSSGGYERKKTLSMSTPQMIMMGSQSCACESCRRRASLVSRMEAMGFSTQAQQMLSPYLFTSTQRYQPVLMSSPLTSSNRYAPYTLPSYGYTRNSGSIYRSPERYQCSSPTYYDYSDISSYGRQPFSSTPLSMANEINKIEASFLDSENSLPSPPSSGYVEDITDLSIQDTVDFFVSMKSPFVNSSSSPVSDSSPGMYSTLSPVDRCTSPNFSSRSMPCFCAAGNNTQSFSIAQYKRDSGFFAEPSSNTKYNSNHVPTSQPISLLYSSLVTDLEDELQCAIENIPTV</sequence>
<proteinExistence type="predicted"/>